<feature type="signal peptide" evidence="1">
    <location>
        <begin position="1"/>
        <end position="21"/>
    </location>
</feature>
<keyword evidence="3" id="KW-1185">Reference proteome</keyword>
<dbReference type="EMBL" id="AUND01000023">
    <property type="protein sequence ID" value="KEO52635.1"/>
    <property type="molecule type" value="Genomic_DNA"/>
</dbReference>
<organism evidence="2 3">
    <name type="scientific">Thioclava pacifica DSM 10166</name>
    <dbReference type="NCBI Taxonomy" id="1353537"/>
    <lineage>
        <taxon>Bacteria</taxon>
        <taxon>Pseudomonadati</taxon>
        <taxon>Pseudomonadota</taxon>
        <taxon>Alphaproteobacteria</taxon>
        <taxon>Rhodobacterales</taxon>
        <taxon>Paracoccaceae</taxon>
        <taxon>Thioclava</taxon>
    </lineage>
</organism>
<name>A0A074J9Y9_9RHOB</name>
<accession>A0A074J9Y9</accession>
<dbReference type="STRING" id="1353537.TP2_06765"/>
<protein>
    <recommendedName>
        <fullName evidence="4">Outer membrane protein beta-barrel domain-containing protein</fullName>
    </recommendedName>
</protein>
<sequence>MKRLASAAIIALTTFASAAHAGYFAPPTKGSESKTHLFAGLNWTFGKQGGGLSTRVGAIYTDINSDDDVKGARVFLDLDLFKQGGTPSVFVTGFKGTTYGMGELGLGYDFGSGEMIGQFGGLMNHFEAGGNYGFSGSGLSGYLGVTSFKFDKVKPTTSNNIYDLQLQ</sequence>
<dbReference type="OrthoDB" id="7864664at2"/>
<proteinExistence type="predicted"/>
<evidence type="ECO:0000313" key="3">
    <source>
        <dbReference type="Proteomes" id="UP000027432"/>
    </source>
</evidence>
<keyword evidence="1" id="KW-0732">Signal</keyword>
<reference evidence="2 3" key="1">
    <citation type="submission" date="2013-07" db="EMBL/GenBank/DDBJ databases">
        <title>Thioclava pacifica DSM 10166 Genome Sequencing.</title>
        <authorList>
            <person name="Lai Q."/>
            <person name="Shao Z."/>
        </authorList>
    </citation>
    <scope>NUCLEOTIDE SEQUENCE [LARGE SCALE GENOMIC DNA]</scope>
    <source>
        <strain evidence="2 3">DSM 10166</strain>
    </source>
</reference>
<dbReference type="AlphaFoldDB" id="A0A074J9Y9"/>
<gene>
    <name evidence="2" type="ORF">TP2_06765</name>
</gene>
<dbReference type="RefSeq" id="WP_157617094.1">
    <property type="nucleotide sequence ID" value="NZ_AUND01000023.1"/>
</dbReference>
<comment type="caution">
    <text evidence="2">The sequence shown here is derived from an EMBL/GenBank/DDBJ whole genome shotgun (WGS) entry which is preliminary data.</text>
</comment>
<evidence type="ECO:0000256" key="1">
    <source>
        <dbReference type="SAM" id="SignalP"/>
    </source>
</evidence>
<evidence type="ECO:0000313" key="2">
    <source>
        <dbReference type="EMBL" id="KEO52635.1"/>
    </source>
</evidence>
<dbReference type="Proteomes" id="UP000027432">
    <property type="component" value="Unassembled WGS sequence"/>
</dbReference>
<feature type="chain" id="PRO_5001696140" description="Outer membrane protein beta-barrel domain-containing protein" evidence="1">
    <location>
        <begin position="22"/>
        <end position="167"/>
    </location>
</feature>
<evidence type="ECO:0008006" key="4">
    <source>
        <dbReference type="Google" id="ProtNLM"/>
    </source>
</evidence>